<name>A0A4R5UWH0_9BACT</name>
<feature type="transmembrane region" description="Helical" evidence="1">
    <location>
        <begin position="198"/>
        <end position="216"/>
    </location>
</feature>
<keyword evidence="1" id="KW-0472">Membrane</keyword>
<reference evidence="2 3" key="1">
    <citation type="submission" date="2019-03" db="EMBL/GenBank/DDBJ databases">
        <title>Algoriphagus aquimaris sp. nov., isolated form marine sediment in Pohang, Korea.</title>
        <authorList>
            <person name="Kim J."/>
            <person name="Yoon S.-H."/>
            <person name="Lee S.-S."/>
        </authorList>
    </citation>
    <scope>NUCLEOTIDE SEQUENCE [LARGE SCALE GENOMIC DNA]</scope>
    <source>
        <strain evidence="2 3">F21</strain>
    </source>
</reference>
<keyword evidence="1" id="KW-0812">Transmembrane</keyword>
<evidence type="ECO:0000313" key="2">
    <source>
        <dbReference type="EMBL" id="TDK43491.1"/>
    </source>
</evidence>
<keyword evidence="3" id="KW-1185">Reference proteome</keyword>
<sequence length="230" mass="27194">MRKLTDIELQAIQDSIRKKEIHAAELLAEIYDHYISHLENYSKKEFESELENLDQKWSYAYCHKIQHELNKNINKTIRKTQWSLIKSYFSWPKMAFTLLLVAILALIVNTLSWHLQVLILFILPLVYIVTFSIILMVRTRKKTKGIRALFGFSKSGIWVRSVFSSQFLNYVALPLHFYNLFLNLPRVLGWDKYVPDYLVNYLSIAFCFMLVIHSLSSYEAWKIKSKTAFV</sequence>
<feature type="transmembrane region" description="Helical" evidence="1">
    <location>
        <begin position="113"/>
        <end position="137"/>
    </location>
</feature>
<comment type="caution">
    <text evidence="2">The sequence shown here is derived from an EMBL/GenBank/DDBJ whole genome shotgun (WGS) entry which is preliminary data.</text>
</comment>
<dbReference type="Proteomes" id="UP000295438">
    <property type="component" value="Unassembled WGS sequence"/>
</dbReference>
<accession>A0A4R5UWH0</accession>
<dbReference type="EMBL" id="SMUW01000035">
    <property type="protein sequence ID" value="TDK43491.1"/>
    <property type="molecule type" value="Genomic_DNA"/>
</dbReference>
<dbReference type="RefSeq" id="WP_133391185.1">
    <property type="nucleotide sequence ID" value="NZ_SMUW01000035.1"/>
</dbReference>
<evidence type="ECO:0000256" key="1">
    <source>
        <dbReference type="SAM" id="Phobius"/>
    </source>
</evidence>
<keyword evidence="1" id="KW-1133">Transmembrane helix</keyword>
<feature type="transmembrane region" description="Helical" evidence="1">
    <location>
        <begin position="157"/>
        <end position="178"/>
    </location>
</feature>
<dbReference type="AlphaFoldDB" id="A0A4R5UWH0"/>
<feature type="transmembrane region" description="Helical" evidence="1">
    <location>
        <begin position="88"/>
        <end position="107"/>
    </location>
</feature>
<protein>
    <submittedName>
        <fullName evidence="2">Uncharacterized protein</fullName>
    </submittedName>
</protein>
<evidence type="ECO:0000313" key="3">
    <source>
        <dbReference type="Proteomes" id="UP000295438"/>
    </source>
</evidence>
<gene>
    <name evidence="2" type="ORF">E1898_12870</name>
</gene>
<proteinExistence type="predicted"/>
<organism evidence="2 3">
    <name type="scientific">Algoriphagus formosus</name>
    <dbReference type="NCBI Taxonomy" id="2007308"/>
    <lineage>
        <taxon>Bacteria</taxon>
        <taxon>Pseudomonadati</taxon>
        <taxon>Bacteroidota</taxon>
        <taxon>Cytophagia</taxon>
        <taxon>Cytophagales</taxon>
        <taxon>Cyclobacteriaceae</taxon>
        <taxon>Algoriphagus</taxon>
    </lineage>
</organism>